<dbReference type="RefSeq" id="WP_126753224.1">
    <property type="nucleotide sequence ID" value="NZ_PIPY01000001.1"/>
</dbReference>
<dbReference type="EMBL" id="PIPY01000001">
    <property type="protein sequence ID" value="RUO63515.1"/>
    <property type="molecule type" value="Genomic_DNA"/>
</dbReference>
<sequence>MKLEDILKDPSAAYDKPQDVLDDDNLTHDEKCKVLEQWEYDIRELLVATEENMPGPEGYSLDEVQDVLRKLCDEDGEGNR</sequence>
<comment type="caution">
    <text evidence="2">The sequence shown here is derived from an EMBL/GenBank/DDBJ whole genome shotgun (WGS) entry which is preliminary data.</text>
</comment>
<gene>
    <name evidence="2" type="ORF">CWI71_00150</name>
</gene>
<protein>
    <submittedName>
        <fullName evidence="2">Uncharacterized protein</fullName>
    </submittedName>
</protein>
<reference evidence="3" key="1">
    <citation type="journal article" date="2018" name="Front. Microbiol.">
        <title>Genome-Based Analysis Reveals the Taxonomy and Diversity of the Family Idiomarinaceae.</title>
        <authorList>
            <person name="Liu Y."/>
            <person name="Lai Q."/>
            <person name="Shao Z."/>
        </authorList>
    </citation>
    <scope>NUCLEOTIDE SEQUENCE [LARGE SCALE GENOMIC DNA]</scope>
    <source>
        <strain evidence="3">CVS-6</strain>
    </source>
</reference>
<dbReference type="Proteomes" id="UP000288259">
    <property type="component" value="Unassembled WGS sequence"/>
</dbReference>
<name>A0A432YQ39_9GAMM</name>
<keyword evidence="3" id="KW-1185">Reference proteome</keyword>
<dbReference type="AlphaFoldDB" id="A0A432YQ39"/>
<evidence type="ECO:0000313" key="2">
    <source>
        <dbReference type="EMBL" id="RUO63515.1"/>
    </source>
</evidence>
<evidence type="ECO:0000256" key="1">
    <source>
        <dbReference type="SAM" id="MobiDB-lite"/>
    </source>
</evidence>
<accession>A0A432YQ39</accession>
<dbReference type="OrthoDB" id="5405867at2"/>
<organism evidence="2 3">
    <name type="scientific">Pseudidiomarina insulisalsae</name>
    <dbReference type="NCBI Taxonomy" id="575789"/>
    <lineage>
        <taxon>Bacteria</taxon>
        <taxon>Pseudomonadati</taxon>
        <taxon>Pseudomonadota</taxon>
        <taxon>Gammaproteobacteria</taxon>
        <taxon>Alteromonadales</taxon>
        <taxon>Idiomarinaceae</taxon>
        <taxon>Pseudidiomarina</taxon>
    </lineage>
</organism>
<feature type="region of interest" description="Disordered" evidence="1">
    <location>
        <begin position="1"/>
        <end position="21"/>
    </location>
</feature>
<evidence type="ECO:0000313" key="3">
    <source>
        <dbReference type="Proteomes" id="UP000288259"/>
    </source>
</evidence>
<proteinExistence type="predicted"/>